<evidence type="ECO:0000313" key="2">
    <source>
        <dbReference type="Proteomes" id="UP000273405"/>
    </source>
</evidence>
<dbReference type="OrthoDB" id="5493126at2"/>
<dbReference type="RefSeq" id="WP_120628112.1">
    <property type="nucleotide sequence ID" value="NZ_RAWG01000201.1"/>
</dbReference>
<dbReference type="AlphaFoldDB" id="A0A3A8N1E1"/>
<organism evidence="1 2">
    <name type="scientific">Corallococcus sicarius</name>
    <dbReference type="NCBI Taxonomy" id="2316726"/>
    <lineage>
        <taxon>Bacteria</taxon>
        <taxon>Pseudomonadati</taxon>
        <taxon>Myxococcota</taxon>
        <taxon>Myxococcia</taxon>
        <taxon>Myxococcales</taxon>
        <taxon>Cystobacterineae</taxon>
        <taxon>Myxococcaceae</taxon>
        <taxon>Corallococcus</taxon>
    </lineage>
</organism>
<dbReference type="Proteomes" id="UP000273405">
    <property type="component" value="Unassembled WGS sequence"/>
</dbReference>
<gene>
    <name evidence="1" type="ORF">D7X12_26810</name>
</gene>
<dbReference type="Pfam" id="PF09544">
    <property type="entry name" value="DUF2381"/>
    <property type="match status" value="1"/>
</dbReference>
<name>A0A3A8N1E1_9BACT</name>
<proteinExistence type="predicted"/>
<reference evidence="2" key="1">
    <citation type="submission" date="2018-09" db="EMBL/GenBank/DDBJ databases">
        <authorList>
            <person name="Livingstone P.G."/>
            <person name="Whitworth D.E."/>
        </authorList>
    </citation>
    <scope>NUCLEOTIDE SEQUENCE [LARGE SCALE GENOMIC DNA]</scope>
    <source>
        <strain evidence="2">CA040B</strain>
    </source>
</reference>
<keyword evidence="2" id="KW-1185">Reference proteome</keyword>
<protein>
    <submittedName>
        <fullName evidence="1">DUF2381 family protein</fullName>
    </submittedName>
</protein>
<comment type="caution">
    <text evidence="1">The sequence shown here is derived from an EMBL/GenBank/DDBJ whole genome shotgun (WGS) entry which is preliminary data.</text>
</comment>
<dbReference type="InterPro" id="IPR011754">
    <property type="entry name" value="Mxa_paralog_2268"/>
</dbReference>
<evidence type="ECO:0000313" key="1">
    <source>
        <dbReference type="EMBL" id="RKH38287.1"/>
    </source>
</evidence>
<dbReference type="EMBL" id="RAWG01000201">
    <property type="protein sequence ID" value="RKH38287.1"/>
    <property type="molecule type" value="Genomic_DNA"/>
</dbReference>
<sequence>MSLSSSVIAVVVLVAVVGSVAVAQPKTAPVRERRARQFTLRAEEPPVLLPLRVAAHEVTTVTFDAPIVPDSVDRAALAPFFSRVGVYADALVLKASVDLPSGTRPVLTVRFAGPGAPSQVGFVLTTVDAEVDSQVEVFRLGRSAQDLGRELADLRARCAVTEAGIATLRAQCALSGLGGAVLTGAVTREGVTVTYLSEVPTRIGLKAEGPHAIYRAGSIRALETLLINPVDGAPWVPGFVRVTPRLSEGRVLPAHESPLIMREKQLEPGARAVAVVEWQVPPETTPGTRFTLELWDRNGERGIRWEQVAP</sequence>
<accession>A0A3A8N1E1</accession>
<dbReference type="NCBIfam" id="TIGR02268">
    <property type="entry name" value="Myxococcus xanthus paralogous family TIGR02268"/>
    <property type="match status" value="1"/>
</dbReference>